<evidence type="ECO:0000259" key="1">
    <source>
        <dbReference type="Pfam" id="PF20710"/>
    </source>
</evidence>
<protein>
    <recommendedName>
        <fullName evidence="1">DUF6824 domain-containing protein</fullName>
    </recommendedName>
</protein>
<dbReference type="AlphaFoldDB" id="A0AAD9D9T5"/>
<feature type="domain" description="DUF6824" evidence="1">
    <location>
        <begin position="2"/>
        <end position="63"/>
    </location>
</feature>
<organism evidence="2 3">
    <name type="scientific">Skeletonema marinoi</name>
    <dbReference type="NCBI Taxonomy" id="267567"/>
    <lineage>
        <taxon>Eukaryota</taxon>
        <taxon>Sar</taxon>
        <taxon>Stramenopiles</taxon>
        <taxon>Ochrophyta</taxon>
        <taxon>Bacillariophyta</taxon>
        <taxon>Coscinodiscophyceae</taxon>
        <taxon>Thalassiosirophycidae</taxon>
        <taxon>Thalassiosirales</taxon>
        <taxon>Skeletonemataceae</taxon>
        <taxon>Skeletonema</taxon>
        <taxon>Skeletonema marinoi-dohrnii complex</taxon>
    </lineage>
</organism>
<dbReference type="EMBL" id="JATAAI010000021">
    <property type="protein sequence ID" value="KAK1738179.1"/>
    <property type="molecule type" value="Genomic_DNA"/>
</dbReference>
<dbReference type="InterPro" id="IPR049227">
    <property type="entry name" value="DUF6824"/>
</dbReference>
<name>A0AAD9D9T5_9STRA</name>
<gene>
    <name evidence="2" type="ORF">QTG54_010848</name>
</gene>
<evidence type="ECO:0000313" key="2">
    <source>
        <dbReference type="EMBL" id="KAK1738179.1"/>
    </source>
</evidence>
<reference evidence="2" key="1">
    <citation type="submission" date="2023-06" db="EMBL/GenBank/DDBJ databases">
        <title>Survivors Of The Sea: Transcriptome response of Skeletonema marinoi to long-term dormancy.</title>
        <authorList>
            <person name="Pinder M.I.M."/>
            <person name="Kourtchenko O."/>
            <person name="Robertson E.K."/>
            <person name="Larsson T."/>
            <person name="Maumus F."/>
            <person name="Osuna-Cruz C.M."/>
            <person name="Vancaester E."/>
            <person name="Stenow R."/>
            <person name="Vandepoele K."/>
            <person name="Ploug H."/>
            <person name="Bruchert V."/>
            <person name="Godhe A."/>
            <person name="Topel M."/>
        </authorList>
    </citation>
    <scope>NUCLEOTIDE SEQUENCE</scope>
    <source>
        <strain evidence="2">R05AC</strain>
    </source>
</reference>
<comment type="caution">
    <text evidence="2">The sequence shown here is derived from an EMBL/GenBank/DDBJ whole genome shotgun (WGS) entry which is preliminary data.</text>
</comment>
<keyword evidence="3" id="KW-1185">Reference proteome</keyword>
<sequence length="122" mass="14196">MKAEYLSDTTRKNQKTQIAANIVRTIRNSKLPGRFLKQDPETNMWYEIGDKAAFRKTGQALRENSAEFLRSREEKVASSNMIGLATNHHYYPSQHMYTNPQLSNLRCLNALQKKPRQPNVHY</sequence>
<proteinExistence type="predicted"/>
<dbReference type="Pfam" id="PF20710">
    <property type="entry name" value="DUF6824"/>
    <property type="match status" value="1"/>
</dbReference>
<accession>A0AAD9D9T5</accession>
<evidence type="ECO:0000313" key="3">
    <source>
        <dbReference type="Proteomes" id="UP001224775"/>
    </source>
</evidence>
<dbReference type="Proteomes" id="UP001224775">
    <property type="component" value="Unassembled WGS sequence"/>
</dbReference>